<dbReference type="GO" id="GO:0008270">
    <property type="term" value="F:zinc ion binding"/>
    <property type="evidence" value="ECO:0007669"/>
    <property type="project" value="InterPro"/>
</dbReference>
<dbReference type="InterPro" id="IPR024079">
    <property type="entry name" value="MetalloPept_cat_dom_sf"/>
</dbReference>
<dbReference type="GO" id="GO:0005615">
    <property type="term" value="C:extracellular space"/>
    <property type="evidence" value="ECO:0007669"/>
    <property type="project" value="TreeGrafter"/>
</dbReference>
<dbReference type="SMART" id="SM00235">
    <property type="entry name" value="ZnMc"/>
    <property type="match status" value="1"/>
</dbReference>
<organism evidence="8 9">
    <name type="scientific">Xiphophorus couchianus</name>
    <name type="common">Monterrey platyfish</name>
    <dbReference type="NCBI Taxonomy" id="32473"/>
    <lineage>
        <taxon>Eukaryota</taxon>
        <taxon>Metazoa</taxon>
        <taxon>Chordata</taxon>
        <taxon>Craniata</taxon>
        <taxon>Vertebrata</taxon>
        <taxon>Euteleostomi</taxon>
        <taxon>Actinopterygii</taxon>
        <taxon>Neopterygii</taxon>
        <taxon>Teleostei</taxon>
        <taxon>Neoteleostei</taxon>
        <taxon>Acanthomorphata</taxon>
        <taxon>Ovalentaria</taxon>
        <taxon>Atherinomorphae</taxon>
        <taxon>Cyprinodontiformes</taxon>
        <taxon>Poeciliidae</taxon>
        <taxon>Poeciliinae</taxon>
        <taxon>Xiphophorus</taxon>
    </lineage>
</organism>
<comment type="cofactor">
    <cofactor evidence="6">
        <name>Ca(2+)</name>
        <dbReference type="ChEBI" id="CHEBI:29108"/>
    </cofactor>
    <text evidence="6">Can bind about 5 Ca(2+) ions per subunit.</text>
</comment>
<evidence type="ECO:0000256" key="2">
    <source>
        <dbReference type="ARBA" id="ARBA00022670"/>
    </source>
</evidence>
<feature type="binding site" evidence="6">
    <location>
        <position position="135"/>
    </location>
    <ligand>
        <name>Zn(2+)</name>
        <dbReference type="ChEBI" id="CHEBI:29105"/>
        <label>1</label>
    </ligand>
</feature>
<feature type="binding site" evidence="6">
    <location>
        <position position="121"/>
    </location>
    <ligand>
        <name>Zn(2+)</name>
        <dbReference type="ChEBI" id="CHEBI:29105"/>
        <label>1</label>
    </ligand>
</feature>
<feature type="domain" description="Peptidase metallopeptidase" evidence="7">
    <location>
        <begin position="40"/>
        <end position="185"/>
    </location>
</feature>
<sequence length="201" mass="22494">LDEETLALMKSPRCSLPDQDGSSKLLVLQQGKEIRRRRRSVSMWTRRNINWRLHSYPSSSHLSREMIRSLVFYALRVWAEPTPLDFHEVGSPEAADLQVDFLQGYHGDGYPFDGAGGAVGHAFFPSDPARAGGVHLDAEEQWAFRQPGQALGAFKGSKCLGMLRNYQILSLKPRSEAKLLKNSPASVATTLYFTLNIMQSD</sequence>
<keyword evidence="5 6" id="KW-0862">Zinc</keyword>
<reference evidence="8" key="1">
    <citation type="submission" date="2025-08" db="UniProtKB">
        <authorList>
            <consortium name="Ensembl"/>
        </authorList>
    </citation>
    <scope>IDENTIFICATION</scope>
</reference>
<name>A0A3B5LQT3_9TELE</name>
<feature type="binding site" description="in inhibited form" evidence="6">
    <location>
        <position position="14"/>
    </location>
    <ligand>
        <name>Zn(2+)</name>
        <dbReference type="ChEBI" id="CHEBI:29105"/>
        <label>2</label>
        <note>catalytic</note>
    </ligand>
</feature>
<feature type="binding site" evidence="6">
    <location>
        <position position="140"/>
    </location>
    <ligand>
        <name>Ca(2+)</name>
        <dbReference type="ChEBI" id="CHEBI:29108"/>
        <label>3</label>
    </ligand>
</feature>
<dbReference type="Gene3D" id="3.40.390.10">
    <property type="entry name" value="Collagenase (Catalytic Domain)"/>
    <property type="match status" value="1"/>
</dbReference>
<dbReference type="GO" id="GO:0004222">
    <property type="term" value="F:metalloendopeptidase activity"/>
    <property type="evidence" value="ECO:0007669"/>
    <property type="project" value="InterPro"/>
</dbReference>
<evidence type="ECO:0000256" key="3">
    <source>
        <dbReference type="ARBA" id="ARBA00022723"/>
    </source>
</evidence>
<feature type="binding site" evidence="6">
    <location>
        <position position="113"/>
    </location>
    <ligand>
        <name>Ca(2+)</name>
        <dbReference type="ChEBI" id="CHEBI:29108"/>
        <label>3</label>
    </ligand>
</feature>
<comment type="similarity">
    <text evidence="1">Belongs to the peptidase M10A family.</text>
</comment>
<feature type="binding site" evidence="6">
    <location>
        <position position="108"/>
    </location>
    <ligand>
        <name>Zn(2+)</name>
        <dbReference type="ChEBI" id="CHEBI:29105"/>
        <label>1</label>
    </ligand>
</feature>
<keyword evidence="4" id="KW-0378">Hydrolase</keyword>
<dbReference type="Pfam" id="PF00413">
    <property type="entry name" value="Peptidase_M10"/>
    <property type="match status" value="1"/>
</dbReference>
<evidence type="ECO:0000256" key="4">
    <source>
        <dbReference type="ARBA" id="ARBA00022801"/>
    </source>
</evidence>
<dbReference type="GO" id="GO:0030198">
    <property type="term" value="P:extracellular matrix organization"/>
    <property type="evidence" value="ECO:0007669"/>
    <property type="project" value="TreeGrafter"/>
</dbReference>
<feature type="binding site" evidence="6">
    <location>
        <position position="96"/>
    </location>
    <ligand>
        <name>Ca(2+)</name>
        <dbReference type="ChEBI" id="CHEBI:29108"/>
        <label>2</label>
    </ligand>
</feature>
<reference evidence="8" key="2">
    <citation type="submission" date="2025-09" db="UniProtKB">
        <authorList>
            <consortium name="Ensembl"/>
        </authorList>
    </citation>
    <scope>IDENTIFICATION</scope>
</reference>
<dbReference type="AlphaFoldDB" id="A0A3B5LQT3"/>
<accession>A0A3B5LQT3</accession>
<keyword evidence="9" id="KW-1185">Reference proteome</keyword>
<feature type="binding site" evidence="6">
    <location>
        <position position="106"/>
    </location>
    <ligand>
        <name>Zn(2+)</name>
        <dbReference type="ChEBI" id="CHEBI:29105"/>
        <label>1</label>
    </ligand>
</feature>
<dbReference type="PANTHER" id="PTHR10201">
    <property type="entry name" value="MATRIX METALLOPROTEINASE"/>
    <property type="match status" value="1"/>
</dbReference>
<dbReference type="InterPro" id="IPR021190">
    <property type="entry name" value="Pept_M10A"/>
</dbReference>
<evidence type="ECO:0000259" key="7">
    <source>
        <dbReference type="SMART" id="SM00235"/>
    </source>
</evidence>
<dbReference type="InterPro" id="IPR001818">
    <property type="entry name" value="Pept_M10_metallopeptidase"/>
</dbReference>
<evidence type="ECO:0000256" key="5">
    <source>
        <dbReference type="ARBA" id="ARBA00022833"/>
    </source>
</evidence>
<dbReference type="GO" id="GO:0030574">
    <property type="term" value="P:collagen catabolic process"/>
    <property type="evidence" value="ECO:0007669"/>
    <property type="project" value="TreeGrafter"/>
</dbReference>
<proteinExistence type="inferred from homology"/>
<dbReference type="GO" id="GO:0006508">
    <property type="term" value="P:proteolysis"/>
    <property type="evidence" value="ECO:0007669"/>
    <property type="project" value="UniProtKB-KW"/>
</dbReference>
<dbReference type="PRINTS" id="PR00138">
    <property type="entry name" value="MATRIXIN"/>
</dbReference>
<evidence type="ECO:0000256" key="6">
    <source>
        <dbReference type="PIRSR" id="PIRSR621190-2"/>
    </source>
</evidence>
<keyword evidence="3 6" id="KW-0479">Metal-binding</keyword>
<dbReference type="GO" id="GO:0031012">
    <property type="term" value="C:extracellular matrix"/>
    <property type="evidence" value="ECO:0007669"/>
    <property type="project" value="InterPro"/>
</dbReference>
<dbReference type="SUPFAM" id="SSF55486">
    <property type="entry name" value="Metalloproteases ('zincins'), catalytic domain"/>
    <property type="match status" value="1"/>
</dbReference>
<dbReference type="Proteomes" id="UP000261380">
    <property type="component" value="Unplaced"/>
</dbReference>
<dbReference type="InterPro" id="IPR006026">
    <property type="entry name" value="Peptidase_Metallo"/>
</dbReference>
<dbReference type="PANTHER" id="PTHR10201:SF224">
    <property type="entry name" value="MATRIX METALLOPEPTIDASE 17B"/>
    <property type="match status" value="1"/>
</dbReference>
<dbReference type="GeneTree" id="ENSGT00940000159799"/>
<dbReference type="STRING" id="32473.ENSXCOP00000013402"/>
<keyword evidence="2" id="KW-0645">Protease</keyword>
<feature type="binding site" evidence="6">
    <location>
        <position position="140"/>
    </location>
    <ligand>
        <name>Ca(2+)</name>
        <dbReference type="ChEBI" id="CHEBI:29108"/>
        <label>1</label>
    </ligand>
</feature>
<evidence type="ECO:0000313" key="9">
    <source>
        <dbReference type="Proteomes" id="UP000261380"/>
    </source>
</evidence>
<evidence type="ECO:0000313" key="8">
    <source>
        <dbReference type="Ensembl" id="ENSXCOP00000013402.1"/>
    </source>
</evidence>
<protein>
    <recommendedName>
        <fullName evidence="7">Peptidase metallopeptidase domain-containing protein</fullName>
    </recommendedName>
</protein>
<feature type="binding site" evidence="6">
    <location>
        <position position="137"/>
    </location>
    <ligand>
        <name>Ca(2+)</name>
        <dbReference type="ChEBI" id="CHEBI:29108"/>
        <label>3</label>
    </ligand>
</feature>
<keyword evidence="6" id="KW-0106">Calcium</keyword>
<comment type="cofactor">
    <cofactor evidence="6">
        <name>Zn(2+)</name>
        <dbReference type="ChEBI" id="CHEBI:29105"/>
    </cofactor>
    <text evidence="6">Binds 2 Zn(2+) ions per subunit.</text>
</comment>
<evidence type="ECO:0000256" key="1">
    <source>
        <dbReference type="ARBA" id="ARBA00010370"/>
    </source>
</evidence>
<dbReference type="Ensembl" id="ENSXCOT00000013567.1">
    <property type="protein sequence ID" value="ENSXCOP00000013402.1"/>
    <property type="gene ID" value="ENSXCOG00000010160.1"/>
</dbReference>
<feature type="binding site" evidence="6">
    <location>
        <position position="114"/>
    </location>
    <ligand>
        <name>Ca(2+)</name>
        <dbReference type="ChEBI" id="CHEBI:29108"/>
        <label>3</label>
    </ligand>
</feature>